<evidence type="ECO:0000256" key="3">
    <source>
        <dbReference type="ARBA" id="ARBA00022692"/>
    </source>
</evidence>
<dbReference type="PROSITE" id="PS50836">
    <property type="entry name" value="DOMON"/>
    <property type="match status" value="1"/>
</dbReference>
<keyword evidence="2" id="KW-0813">Transport</keyword>
<keyword evidence="5 8" id="KW-1133">Transmembrane helix</keyword>
<dbReference type="EMBL" id="JAGPYM010000098">
    <property type="protein sequence ID" value="KAH6867570.1"/>
    <property type="molecule type" value="Genomic_DNA"/>
</dbReference>
<dbReference type="Gene3D" id="1.20.120.1770">
    <property type="match status" value="1"/>
</dbReference>
<feature type="transmembrane region" description="Helical" evidence="8">
    <location>
        <begin position="319"/>
        <end position="341"/>
    </location>
</feature>
<dbReference type="InterPro" id="IPR006593">
    <property type="entry name" value="Cyt_b561/ferric_Rdtase_TM"/>
</dbReference>
<comment type="subcellular location">
    <subcellularLocation>
        <location evidence="1">Membrane</location>
    </subcellularLocation>
</comment>
<feature type="region of interest" description="Disordered" evidence="7">
    <location>
        <begin position="379"/>
        <end position="401"/>
    </location>
</feature>
<sequence>MKPNLGTLAAAAVSYASGTTATTSPYCSTNDVCFRWGVSETAASSGSGDVYFQIKAPTSYSWVALGTGTRMDGSKMFIIYTDGNGNITLSPRNGKGHNEPTYSSDNGVKLIEGSKATSSEMIANILCSDCSSLDLQGTNSWIAAWKQGSSLDSTSSSESIAEHDGTDKFSVNFASATFSSSGNPFSSDSSTNSSSGSSDGVVSQGGDGDGGDTLVHAHGIVMAVVFVIAYPIGAVAMPLIGNWLLHAGWQVLAFVGMWAGFGIGYVLAKHDSEWWNNTHVKMGTIVCVLLAIQPILGWLHHLYFIKHRERGLISHAHIWYGRVLMVMGIVNGGLGLQLAAAPNALNIAYAIVAAVFSGAYIVGAVVGAMRRKKDSAKQQLLSSQMTQEDESEGYELRPRYT</sequence>
<dbReference type="InterPro" id="IPR015920">
    <property type="entry name" value="Cellobiose_DH-like_cyt"/>
</dbReference>
<dbReference type="SUPFAM" id="SSF49344">
    <property type="entry name" value="CBD9-like"/>
    <property type="match status" value="1"/>
</dbReference>
<evidence type="ECO:0000313" key="11">
    <source>
        <dbReference type="Proteomes" id="UP000777438"/>
    </source>
</evidence>
<comment type="caution">
    <text evidence="10">The sequence shown here is derived from an EMBL/GenBank/DDBJ whole genome shotgun (WGS) entry which is preliminary data.</text>
</comment>
<keyword evidence="6 8" id="KW-0472">Membrane</keyword>
<dbReference type="CDD" id="cd09630">
    <property type="entry name" value="CDH_like_cytochrome"/>
    <property type="match status" value="1"/>
</dbReference>
<keyword evidence="11" id="KW-1185">Reference proteome</keyword>
<dbReference type="SMART" id="SM00664">
    <property type="entry name" value="DoH"/>
    <property type="match status" value="1"/>
</dbReference>
<feature type="transmembrane region" description="Helical" evidence="8">
    <location>
        <begin position="220"/>
        <end position="240"/>
    </location>
</feature>
<evidence type="ECO:0000259" key="9">
    <source>
        <dbReference type="PROSITE" id="PS50836"/>
    </source>
</evidence>
<feature type="transmembrane region" description="Helical" evidence="8">
    <location>
        <begin position="347"/>
        <end position="369"/>
    </location>
</feature>
<proteinExistence type="predicted"/>
<evidence type="ECO:0000256" key="2">
    <source>
        <dbReference type="ARBA" id="ARBA00022448"/>
    </source>
</evidence>
<organism evidence="10 11">
    <name type="scientific">Thelonectria olida</name>
    <dbReference type="NCBI Taxonomy" id="1576542"/>
    <lineage>
        <taxon>Eukaryota</taxon>
        <taxon>Fungi</taxon>
        <taxon>Dikarya</taxon>
        <taxon>Ascomycota</taxon>
        <taxon>Pezizomycotina</taxon>
        <taxon>Sordariomycetes</taxon>
        <taxon>Hypocreomycetidae</taxon>
        <taxon>Hypocreales</taxon>
        <taxon>Nectriaceae</taxon>
        <taxon>Thelonectria</taxon>
    </lineage>
</organism>
<dbReference type="OrthoDB" id="19261at2759"/>
<evidence type="ECO:0000256" key="6">
    <source>
        <dbReference type="ARBA" id="ARBA00023136"/>
    </source>
</evidence>
<feature type="transmembrane region" description="Helical" evidence="8">
    <location>
        <begin position="247"/>
        <end position="268"/>
    </location>
</feature>
<dbReference type="SMART" id="SM00665">
    <property type="entry name" value="B561"/>
    <property type="match status" value="1"/>
</dbReference>
<feature type="transmembrane region" description="Helical" evidence="8">
    <location>
        <begin position="280"/>
        <end position="299"/>
    </location>
</feature>
<gene>
    <name evidence="10" type="ORF">B0T10DRAFT_597206</name>
</gene>
<dbReference type="Proteomes" id="UP000777438">
    <property type="component" value="Unassembled WGS sequence"/>
</dbReference>
<feature type="domain" description="DOMON" evidence="9">
    <location>
        <begin position="30"/>
        <end position="148"/>
    </location>
</feature>
<keyword evidence="3 8" id="KW-0812">Transmembrane</keyword>
<feature type="region of interest" description="Disordered" evidence="7">
    <location>
        <begin position="181"/>
        <end position="205"/>
    </location>
</feature>
<dbReference type="Pfam" id="PF10348">
    <property type="entry name" value="DUF2427"/>
    <property type="match status" value="1"/>
</dbReference>
<dbReference type="InterPro" id="IPR005018">
    <property type="entry name" value="DOMON_domain"/>
</dbReference>
<dbReference type="Pfam" id="PF16010">
    <property type="entry name" value="CDH-cyt"/>
    <property type="match status" value="1"/>
</dbReference>
<dbReference type="AlphaFoldDB" id="A0A9P9ADX2"/>
<keyword evidence="4" id="KW-0249">Electron transport</keyword>
<evidence type="ECO:0000256" key="1">
    <source>
        <dbReference type="ARBA" id="ARBA00004370"/>
    </source>
</evidence>
<dbReference type="Gene3D" id="2.60.40.1210">
    <property type="entry name" value="Cellobiose dehydrogenase, cytochrome domain"/>
    <property type="match status" value="1"/>
</dbReference>
<reference evidence="10 11" key="1">
    <citation type="journal article" date="2021" name="Nat. Commun.">
        <title>Genetic determinants of endophytism in the Arabidopsis root mycobiome.</title>
        <authorList>
            <person name="Mesny F."/>
            <person name="Miyauchi S."/>
            <person name="Thiergart T."/>
            <person name="Pickel B."/>
            <person name="Atanasova L."/>
            <person name="Karlsson M."/>
            <person name="Huettel B."/>
            <person name="Barry K.W."/>
            <person name="Haridas S."/>
            <person name="Chen C."/>
            <person name="Bauer D."/>
            <person name="Andreopoulos W."/>
            <person name="Pangilinan J."/>
            <person name="LaButti K."/>
            <person name="Riley R."/>
            <person name="Lipzen A."/>
            <person name="Clum A."/>
            <person name="Drula E."/>
            <person name="Henrissat B."/>
            <person name="Kohler A."/>
            <person name="Grigoriev I.V."/>
            <person name="Martin F.M."/>
            <person name="Hacquard S."/>
        </authorList>
    </citation>
    <scope>NUCLEOTIDE SEQUENCE [LARGE SCALE GENOMIC DNA]</scope>
    <source>
        <strain evidence="10 11">MPI-CAGE-CH-0241</strain>
    </source>
</reference>
<evidence type="ECO:0000256" key="4">
    <source>
        <dbReference type="ARBA" id="ARBA00022982"/>
    </source>
</evidence>
<feature type="compositionally biased region" description="Low complexity" evidence="7">
    <location>
        <begin position="181"/>
        <end position="202"/>
    </location>
</feature>
<protein>
    <recommendedName>
        <fullName evidence="9">DOMON domain-containing protein</fullName>
    </recommendedName>
</protein>
<name>A0A9P9ADX2_9HYPO</name>
<evidence type="ECO:0000256" key="8">
    <source>
        <dbReference type="SAM" id="Phobius"/>
    </source>
</evidence>
<evidence type="ECO:0000313" key="10">
    <source>
        <dbReference type="EMBL" id="KAH6867570.1"/>
    </source>
</evidence>
<dbReference type="CDD" id="cd08760">
    <property type="entry name" value="Cyt_b561_FRRS1_like"/>
    <property type="match status" value="1"/>
</dbReference>
<evidence type="ECO:0000256" key="7">
    <source>
        <dbReference type="SAM" id="MobiDB-lite"/>
    </source>
</evidence>
<dbReference type="InterPro" id="IPR018825">
    <property type="entry name" value="DUF2427"/>
</dbReference>
<dbReference type="GO" id="GO:0016020">
    <property type="term" value="C:membrane"/>
    <property type="evidence" value="ECO:0007669"/>
    <property type="project" value="UniProtKB-SubCell"/>
</dbReference>
<dbReference type="PANTHER" id="PTHR47797">
    <property type="entry name" value="DEHYDROGENASE, PUTATIVE (AFU_ORTHOLOGUE AFUA_8G05805)-RELATED"/>
    <property type="match status" value="1"/>
</dbReference>
<accession>A0A9P9ADX2</accession>
<evidence type="ECO:0000256" key="5">
    <source>
        <dbReference type="ARBA" id="ARBA00022989"/>
    </source>
</evidence>
<dbReference type="PANTHER" id="PTHR47797:SF4">
    <property type="entry name" value="DOMON DOMAIN-CONTAINING PROTEIN"/>
    <property type="match status" value="1"/>
</dbReference>